<reference evidence="1 2" key="1">
    <citation type="submission" date="2020-11" db="EMBL/GenBank/DDBJ databases">
        <title>Erythrobacter sediminis sp. nov., a marine bacterium from a tidal flat of Garorim Bay.</title>
        <authorList>
            <person name="Kim D."/>
            <person name="Yoo Y."/>
            <person name="Kim J.-J."/>
        </authorList>
    </citation>
    <scope>NUCLEOTIDE SEQUENCE [LARGE SCALE GENOMIC DNA]</scope>
    <source>
        <strain evidence="1 2">JGD-13</strain>
    </source>
</reference>
<keyword evidence="1" id="KW-0436">Ligase</keyword>
<dbReference type="Proteomes" id="UP000602442">
    <property type="component" value="Unassembled WGS sequence"/>
</dbReference>
<dbReference type="Pfam" id="PF13563">
    <property type="entry name" value="2_5_RNA_ligase2"/>
    <property type="match status" value="1"/>
</dbReference>
<name>A0ABS0N504_9SPHN</name>
<dbReference type="GO" id="GO:0016874">
    <property type="term" value="F:ligase activity"/>
    <property type="evidence" value="ECO:0007669"/>
    <property type="project" value="UniProtKB-KW"/>
</dbReference>
<protein>
    <submittedName>
        <fullName evidence="1">2'-5' RNA ligase family protein</fullName>
    </submittedName>
</protein>
<evidence type="ECO:0000313" key="2">
    <source>
        <dbReference type="Proteomes" id="UP000602442"/>
    </source>
</evidence>
<dbReference type="RefSeq" id="WP_197921600.1">
    <property type="nucleotide sequence ID" value="NZ_CAWPTA010000008.1"/>
</dbReference>
<dbReference type="SUPFAM" id="SSF55144">
    <property type="entry name" value="LigT-like"/>
    <property type="match status" value="1"/>
</dbReference>
<dbReference type="Gene3D" id="3.90.1140.10">
    <property type="entry name" value="Cyclic phosphodiesterase"/>
    <property type="match status" value="1"/>
</dbReference>
<gene>
    <name evidence="1" type="ORF">I5L03_09735</name>
</gene>
<evidence type="ECO:0000313" key="1">
    <source>
        <dbReference type="EMBL" id="MBH5322865.1"/>
    </source>
</evidence>
<dbReference type="EMBL" id="JAEANY010000003">
    <property type="protein sequence ID" value="MBH5322865.1"/>
    <property type="molecule type" value="Genomic_DNA"/>
</dbReference>
<dbReference type="InterPro" id="IPR009097">
    <property type="entry name" value="Cyclic_Pdiesterase"/>
</dbReference>
<comment type="caution">
    <text evidence="1">The sequence shown here is derived from an EMBL/GenBank/DDBJ whole genome shotgun (WGS) entry which is preliminary data.</text>
</comment>
<proteinExistence type="predicted"/>
<accession>A0ABS0N504</accession>
<sequence>MAENAPLIVTAQLPKDLQGWANRLRQEHFPPERNYLDAHVTLFHSLPPSCEGEVRECLITMAREYAPVPARLAGIMSLGGGTALKLESDAMRRVRDEIANRFHGMLTSQDQHSPRLHVTVQNKVTSKEAKALQAELAPQVIERDFTFPGLELHAYQGGPWDHLGTFTFRGRADA</sequence>
<keyword evidence="2" id="KW-1185">Reference proteome</keyword>
<organism evidence="1 2">
    <name type="scientific">Aurantiacibacter sediminis</name>
    <dbReference type="NCBI Taxonomy" id="2793064"/>
    <lineage>
        <taxon>Bacteria</taxon>
        <taxon>Pseudomonadati</taxon>
        <taxon>Pseudomonadota</taxon>
        <taxon>Alphaproteobacteria</taxon>
        <taxon>Sphingomonadales</taxon>
        <taxon>Erythrobacteraceae</taxon>
        <taxon>Aurantiacibacter</taxon>
    </lineage>
</organism>